<dbReference type="AlphaFoldDB" id="A0A8H5FNL1"/>
<keyword evidence="6 14" id="KW-0812">Transmembrane</keyword>
<keyword evidence="11" id="KW-0503">Monooxygenase</keyword>
<dbReference type="OrthoDB" id="1470350at2759"/>
<evidence type="ECO:0000256" key="1">
    <source>
        <dbReference type="ARBA" id="ARBA00001971"/>
    </source>
</evidence>
<dbReference type="SUPFAM" id="SSF48264">
    <property type="entry name" value="Cytochrome P450"/>
    <property type="match status" value="1"/>
</dbReference>
<dbReference type="Pfam" id="PF00067">
    <property type="entry name" value="p450"/>
    <property type="match status" value="1"/>
</dbReference>
<evidence type="ECO:0000313" key="15">
    <source>
        <dbReference type="EMBL" id="KAF5343107.1"/>
    </source>
</evidence>
<keyword evidence="7" id="KW-0479">Metal-binding</keyword>
<evidence type="ECO:0000256" key="7">
    <source>
        <dbReference type="ARBA" id="ARBA00022723"/>
    </source>
</evidence>
<evidence type="ECO:0000256" key="12">
    <source>
        <dbReference type="ARBA" id="ARBA00023136"/>
    </source>
</evidence>
<comment type="caution">
    <text evidence="15">The sequence shown here is derived from an EMBL/GenBank/DDBJ whole genome shotgun (WGS) entry which is preliminary data.</text>
</comment>
<organism evidence="15 16">
    <name type="scientific">Tetrapyrgos nigripes</name>
    <dbReference type="NCBI Taxonomy" id="182062"/>
    <lineage>
        <taxon>Eukaryota</taxon>
        <taxon>Fungi</taxon>
        <taxon>Dikarya</taxon>
        <taxon>Basidiomycota</taxon>
        <taxon>Agaricomycotina</taxon>
        <taxon>Agaricomycetes</taxon>
        <taxon>Agaricomycetidae</taxon>
        <taxon>Agaricales</taxon>
        <taxon>Marasmiineae</taxon>
        <taxon>Marasmiaceae</taxon>
        <taxon>Tetrapyrgos</taxon>
    </lineage>
</organism>
<feature type="region of interest" description="Disordered" evidence="13">
    <location>
        <begin position="439"/>
        <end position="485"/>
    </location>
</feature>
<dbReference type="PANTHER" id="PTHR24305">
    <property type="entry name" value="CYTOCHROME P450"/>
    <property type="match status" value="1"/>
</dbReference>
<dbReference type="GO" id="GO:0005506">
    <property type="term" value="F:iron ion binding"/>
    <property type="evidence" value="ECO:0007669"/>
    <property type="project" value="InterPro"/>
</dbReference>
<keyword evidence="9" id="KW-0560">Oxidoreductase</keyword>
<keyword evidence="10" id="KW-0408">Iron</keyword>
<evidence type="ECO:0000256" key="2">
    <source>
        <dbReference type="ARBA" id="ARBA00004370"/>
    </source>
</evidence>
<evidence type="ECO:0000256" key="10">
    <source>
        <dbReference type="ARBA" id="ARBA00023004"/>
    </source>
</evidence>
<evidence type="ECO:0000256" key="9">
    <source>
        <dbReference type="ARBA" id="ARBA00023002"/>
    </source>
</evidence>
<evidence type="ECO:0000256" key="5">
    <source>
        <dbReference type="ARBA" id="ARBA00022617"/>
    </source>
</evidence>
<dbReference type="Gene3D" id="1.10.630.10">
    <property type="entry name" value="Cytochrome P450"/>
    <property type="match status" value="1"/>
</dbReference>
<evidence type="ECO:0008006" key="17">
    <source>
        <dbReference type="Google" id="ProtNLM"/>
    </source>
</evidence>
<comment type="similarity">
    <text evidence="4">Belongs to the cytochrome P450 family.</text>
</comment>
<dbReference type="Proteomes" id="UP000559256">
    <property type="component" value="Unassembled WGS sequence"/>
</dbReference>
<keyword evidence="16" id="KW-1185">Reference proteome</keyword>
<evidence type="ECO:0000256" key="4">
    <source>
        <dbReference type="ARBA" id="ARBA00010617"/>
    </source>
</evidence>
<reference evidence="15 16" key="1">
    <citation type="journal article" date="2020" name="ISME J.">
        <title>Uncovering the hidden diversity of litter-decomposition mechanisms in mushroom-forming fungi.</title>
        <authorList>
            <person name="Floudas D."/>
            <person name="Bentzer J."/>
            <person name="Ahren D."/>
            <person name="Johansson T."/>
            <person name="Persson P."/>
            <person name="Tunlid A."/>
        </authorList>
    </citation>
    <scope>NUCLEOTIDE SEQUENCE [LARGE SCALE GENOMIC DNA]</scope>
    <source>
        <strain evidence="15 16">CBS 291.85</strain>
    </source>
</reference>
<evidence type="ECO:0000313" key="16">
    <source>
        <dbReference type="Proteomes" id="UP000559256"/>
    </source>
</evidence>
<dbReference type="GO" id="GO:0020037">
    <property type="term" value="F:heme binding"/>
    <property type="evidence" value="ECO:0007669"/>
    <property type="project" value="InterPro"/>
</dbReference>
<dbReference type="GO" id="GO:0016020">
    <property type="term" value="C:membrane"/>
    <property type="evidence" value="ECO:0007669"/>
    <property type="project" value="UniProtKB-SubCell"/>
</dbReference>
<comment type="subcellular location">
    <subcellularLocation>
        <location evidence="2">Membrane</location>
    </subcellularLocation>
</comment>
<keyword evidence="12 14" id="KW-0472">Membrane</keyword>
<dbReference type="EMBL" id="JAACJM010000149">
    <property type="protein sequence ID" value="KAF5343107.1"/>
    <property type="molecule type" value="Genomic_DNA"/>
</dbReference>
<evidence type="ECO:0000256" key="11">
    <source>
        <dbReference type="ARBA" id="ARBA00023033"/>
    </source>
</evidence>
<evidence type="ECO:0000256" key="13">
    <source>
        <dbReference type="SAM" id="MobiDB-lite"/>
    </source>
</evidence>
<sequence>MDTNQVGLLLVTLILVFIVHRILQYRKLLRSFNSLPGYRTLLPQHSIWGGLLPPIRGVSVGHSHFYENKWKVFEEAGWDAIVNISPFSPLASLELADASAMKQVFQSRALYPKPLELPVYQQLASFGRNIVVSEGEEWKRYRKISGPAFGERNNRLVFTETVKIVNSLFDDVWSQNKNGGMNGGRVVVLEHAPDLTLELSLLVIGSAGFGRPISWSSQHQEFKTTLNRVSEGLLLKLFLNNFQLPRWVWGWVKEGVEGVVDWVVDLARDVGAGGGGGTNGNGNGKTPVHVASTKQVRQAFKDFDWFMREMIDSRRIGSGAAYDGEEGMGMGGRDDLFNLLLDANDAYDDGEGGLEKEKEKEKDGVQGGKLTDEELIGNVFMFLFAGHEVCLRRLILILPSYLNILSARSCIGRKFSETESVVFVAMLVLRYTVEIKPEGDGDEDEELNSNNSSSSRGDKGVRDGEKGRGVRWEDEEKEKERKRKEREERILRAFQGISLVPYRMPLVLRRRED</sequence>
<evidence type="ECO:0000256" key="8">
    <source>
        <dbReference type="ARBA" id="ARBA00022989"/>
    </source>
</evidence>
<dbReference type="InterPro" id="IPR050121">
    <property type="entry name" value="Cytochrome_P450_monoxygenase"/>
</dbReference>
<keyword evidence="5" id="KW-0349">Heme</keyword>
<dbReference type="InterPro" id="IPR001128">
    <property type="entry name" value="Cyt_P450"/>
</dbReference>
<dbReference type="GO" id="GO:0016705">
    <property type="term" value="F:oxidoreductase activity, acting on paired donors, with incorporation or reduction of molecular oxygen"/>
    <property type="evidence" value="ECO:0007669"/>
    <property type="project" value="InterPro"/>
</dbReference>
<comment type="pathway">
    <text evidence="3">Secondary metabolite biosynthesis; terpenoid biosynthesis.</text>
</comment>
<feature type="compositionally biased region" description="Basic and acidic residues" evidence="13">
    <location>
        <begin position="456"/>
        <end position="474"/>
    </location>
</feature>
<dbReference type="GO" id="GO:0004497">
    <property type="term" value="F:monooxygenase activity"/>
    <property type="evidence" value="ECO:0007669"/>
    <property type="project" value="UniProtKB-KW"/>
</dbReference>
<gene>
    <name evidence="15" type="ORF">D9758_016003</name>
</gene>
<dbReference type="PANTHER" id="PTHR24305:SF166">
    <property type="entry name" value="CYTOCHROME P450 12A4, MITOCHONDRIAL-RELATED"/>
    <property type="match status" value="1"/>
</dbReference>
<evidence type="ECO:0000256" key="14">
    <source>
        <dbReference type="SAM" id="Phobius"/>
    </source>
</evidence>
<proteinExistence type="inferred from homology"/>
<evidence type="ECO:0000256" key="3">
    <source>
        <dbReference type="ARBA" id="ARBA00004721"/>
    </source>
</evidence>
<feature type="transmembrane region" description="Helical" evidence="14">
    <location>
        <begin position="6"/>
        <end position="23"/>
    </location>
</feature>
<name>A0A8H5FNL1_9AGAR</name>
<dbReference type="InterPro" id="IPR036396">
    <property type="entry name" value="Cyt_P450_sf"/>
</dbReference>
<accession>A0A8H5FNL1</accession>
<evidence type="ECO:0000256" key="6">
    <source>
        <dbReference type="ARBA" id="ARBA00022692"/>
    </source>
</evidence>
<protein>
    <recommendedName>
        <fullName evidence="17">Cytochrome P450</fullName>
    </recommendedName>
</protein>
<comment type="cofactor">
    <cofactor evidence="1">
        <name>heme</name>
        <dbReference type="ChEBI" id="CHEBI:30413"/>
    </cofactor>
</comment>
<keyword evidence="8 14" id="KW-1133">Transmembrane helix</keyword>